<evidence type="ECO:0000313" key="2">
    <source>
        <dbReference type="Proteomes" id="UP000284706"/>
    </source>
</evidence>
<proteinExistence type="predicted"/>
<dbReference type="EMBL" id="NHYE01005420">
    <property type="protein sequence ID" value="PPQ73156.1"/>
    <property type="molecule type" value="Genomic_DNA"/>
</dbReference>
<reference evidence="1 2" key="1">
    <citation type="journal article" date="2018" name="Evol. Lett.">
        <title>Horizontal gene cluster transfer increased hallucinogenic mushroom diversity.</title>
        <authorList>
            <person name="Reynolds H.T."/>
            <person name="Vijayakumar V."/>
            <person name="Gluck-Thaler E."/>
            <person name="Korotkin H.B."/>
            <person name="Matheny P.B."/>
            <person name="Slot J.C."/>
        </authorList>
    </citation>
    <scope>NUCLEOTIDE SEQUENCE [LARGE SCALE GENOMIC DNA]</scope>
    <source>
        <strain evidence="1 2">SRW20</strain>
    </source>
</reference>
<dbReference type="Proteomes" id="UP000284706">
    <property type="component" value="Unassembled WGS sequence"/>
</dbReference>
<sequence>MHRVLIIRELQRLIFDCFLPDFDVETIACAWTESFQKFIPDREARGTLLNLALTCRAFEDSALDALWWAMEDLTPLFAMLKSYREVGNTKLLRGAISTLEVENFFSYAARIKLFYLRGPASISSTAYVRILAAGKRHHLLPSLKYLLSNQSLPDLFIFVSPNLLVVNISNECAEGEELPDETYIRTFNDSLADISPGLVGLRIHFEMTTDCLRAVLSLPNLKYLHLDNFLPNHCHEQLDFQSLDFDFMRRLSSRLCGLEIFGSIDLLLAPGPASQALTFRTLRKINLQTEPMGSIRELTNLFSVATFPALQSFTALPFGHDHSAPVDDLRDFLASLIGATTPGLLSSIDLFTDWHPDFHAKISLSSIPELLRFRLTRLRINFLQDLSADDIKTMSAAWPNLRELRLDSLEGFVFDILIAVAQNFSNLRYLHLDVDLRVLPAPDDVPMVFCHPLGHLAIYPRDDGPLQNPFDFAVSLANLFPHLHEVSAPYWNNETGRSWKDMAAMLKVIQFARIDPRLAQDLEIVIPSDSLCSPVLNRERVETLGSYMALQPLVVLSTPE</sequence>
<evidence type="ECO:0008006" key="3">
    <source>
        <dbReference type="Google" id="ProtNLM"/>
    </source>
</evidence>
<protein>
    <recommendedName>
        <fullName evidence="3">F-box domain-containing protein</fullName>
    </recommendedName>
</protein>
<organism evidence="1 2">
    <name type="scientific">Gymnopilus dilepis</name>
    <dbReference type="NCBI Taxonomy" id="231916"/>
    <lineage>
        <taxon>Eukaryota</taxon>
        <taxon>Fungi</taxon>
        <taxon>Dikarya</taxon>
        <taxon>Basidiomycota</taxon>
        <taxon>Agaricomycotina</taxon>
        <taxon>Agaricomycetes</taxon>
        <taxon>Agaricomycetidae</taxon>
        <taxon>Agaricales</taxon>
        <taxon>Agaricineae</taxon>
        <taxon>Hymenogastraceae</taxon>
        <taxon>Gymnopilus</taxon>
    </lineage>
</organism>
<dbReference type="InParanoid" id="A0A409W3V4"/>
<name>A0A409W3V4_9AGAR</name>
<comment type="caution">
    <text evidence="1">The sequence shown here is derived from an EMBL/GenBank/DDBJ whole genome shotgun (WGS) entry which is preliminary data.</text>
</comment>
<dbReference type="Gene3D" id="3.80.10.10">
    <property type="entry name" value="Ribonuclease Inhibitor"/>
    <property type="match status" value="1"/>
</dbReference>
<dbReference type="OrthoDB" id="2631350at2759"/>
<keyword evidence="2" id="KW-1185">Reference proteome</keyword>
<dbReference type="InterPro" id="IPR032675">
    <property type="entry name" value="LRR_dom_sf"/>
</dbReference>
<gene>
    <name evidence="1" type="ORF">CVT26_014822</name>
</gene>
<dbReference type="AlphaFoldDB" id="A0A409W3V4"/>
<accession>A0A409W3V4</accession>
<evidence type="ECO:0000313" key="1">
    <source>
        <dbReference type="EMBL" id="PPQ73156.1"/>
    </source>
</evidence>
<dbReference type="STRING" id="231916.A0A409W3V4"/>